<dbReference type="GeneID" id="55491605"/>
<evidence type="ECO:0000313" key="2">
    <source>
        <dbReference type="Proteomes" id="UP000050783"/>
    </source>
</evidence>
<organism evidence="1 2">
    <name type="scientific">Ruegeria atlantica</name>
    <dbReference type="NCBI Taxonomy" id="81569"/>
    <lineage>
        <taxon>Bacteria</taxon>
        <taxon>Pseudomonadati</taxon>
        <taxon>Pseudomonadota</taxon>
        <taxon>Alphaproteobacteria</taxon>
        <taxon>Rhodobacterales</taxon>
        <taxon>Roseobacteraceae</taxon>
        <taxon>Ruegeria</taxon>
    </lineage>
</organism>
<name>A0A0P1E9Z4_9RHOB</name>
<proteinExistence type="predicted"/>
<accession>A0A0P1E9Z4</accession>
<dbReference type="RefSeq" id="WP_058275984.1">
    <property type="nucleotide sequence ID" value="NZ_CYPU01000007.1"/>
</dbReference>
<evidence type="ECO:0000313" key="1">
    <source>
        <dbReference type="EMBL" id="CUH46118.1"/>
    </source>
</evidence>
<sequence length="74" mass="8257">MNTPIEINTEGDRIVYVKAVDVADLPREVREQAGDLDQLYAVHDSDGQQLALVADRKLAFNLAREHDFSPVAVH</sequence>
<dbReference type="InterPro" id="IPR009531">
    <property type="entry name" value="DUF1150"/>
</dbReference>
<protein>
    <submittedName>
        <fullName evidence="1">Putative small protein</fullName>
    </submittedName>
</protein>
<gene>
    <name evidence="1" type="ORF">RUA4292_00282</name>
</gene>
<reference evidence="1 2" key="1">
    <citation type="submission" date="2015-09" db="EMBL/GenBank/DDBJ databases">
        <authorList>
            <consortium name="Swine Surveillance"/>
        </authorList>
    </citation>
    <scope>NUCLEOTIDE SEQUENCE [LARGE SCALE GENOMIC DNA]</scope>
    <source>
        <strain evidence="1 2">CECT 4292</strain>
    </source>
</reference>
<dbReference type="STRING" id="81569.RUM4293_04558"/>
<dbReference type="AlphaFoldDB" id="A0A0P1E9Z4"/>
<dbReference type="EMBL" id="CYPU01000007">
    <property type="protein sequence ID" value="CUH46118.1"/>
    <property type="molecule type" value="Genomic_DNA"/>
</dbReference>
<dbReference type="Proteomes" id="UP000050783">
    <property type="component" value="Unassembled WGS sequence"/>
</dbReference>
<dbReference type="OrthoDB" id="7205167at2"/>
<dbReference type="Pfam" id="PF06620">
    <property type="entry name" value="DUF1150"/>
    <property type="match status" value="1"/>
</dbReference>